<dbReference type="EMBL" id="CAJNYD010004633">
    <property type="protein sequence ID" value="CAF3616040.1"/>
    <property type="molecule type" value="Genomic_DNA"/>
</dbReference>
<evidence type="ECO:0000313" key="2">
    <source>
        <dbReference type="EMBL" id="CAF3616040.1"/>
    </source>
</evidence>
<dbReference type="Proteomes" id="UP000663833">
    <property type="component" value="Unassembled WGS sequence"/>
</dbReference>
<name>A0A820PVD8_9BILA</name>
<dbReference type="Gene3D" id="1.10.533.10">
    <property type="entry name" value="Death Domain, Fas"/>
    <property type="match status" value="1"/>
</dbReference>
<feature type="region of interest" description="Disordered" evidence="1">
    <location>
        <begin position="384"/>
        <end position="441"/>
    </location>
</feature>
<dbReference type="InterPro" id="IPR011029">
    <property type="entry name" value="DEATH-like_dom_sf"/>
</dbReference>
<comment type="caution">
    <text evidence="3">The sequence shown here is derived from an EMBL/GenBank/DDBJ whole genome shotgun (WGS) entry which is preliminary data.</text>
</comment>
<proteinExistence type="predicted"/>
<evidence type="ECO:0000256" key="1">
    <source>
        <dbReference type="SAM" id="MobiDB-lite"/>
    </source>
</evidence>
<dbReference type="AlphaFoldDB" id="A0A820PVD8"/>
<dbReference type="EMBL" id="CAJOBO010001780">
    <property type="protein sequence ID" value="CAF4408624.1"/>
    <property type="molecule type" value="Genomic_DNA"/>
</dbReference>
<sequence>MVNSKKHDILVRYHNLLENNIVLTDNFLRWFKEKKVFPDFIFDDIQAISSSCERNKKFLLSIIDNGDIGFTKLVEGLTLNGQPFLGELLDSEDRKASELTPDASERVFIDDDLLRKCPGIDKLRADAREKLKTYLQTQLLKAHLNDVWKSQNQSRAVEVINLKRQHYEAQQKLSETIAEEKRAVMGLKDLMRSEQLTRKRKEEETNELRKTVDKLQSEFDQRWSGQIKMVDANNRCLFKMNDKMAVLTDWFANLDTTLEMNVLQAGSQYDTADQLQKKLRQYTVEIDGLRMRSAGTDKLKEDLYEALYTSRYIPIDDRKNKPLYELLLRLYGKNQVTELSQICTKDALQLNLERDRANEIRMRDIKIDELNQLNRELEDEIKRLKAASPPPPPPPTAERSTVKSVKPQWRQVPTSVAVTSRETTKTRQTLKPVSVQFGTKP</sequence>
<evidence type="ECO:0000313" key="4">
    <source>
        <dbReference type="Proteomes" id="UP000663851"/>
    </source>
</evidence>
<gene>
    <name evidence="3" type="ORF">HFQ381_LOCUS20631</name>
    <name evidence="2" type="ORF">LUA448_LOCUS31184</name>
</gene>
<reference evidence="3" key="1">
    <citation type="submission" date="2021-02" db="EMBL/GenBank/DDBJ databases">
        <authorList>
            <person name="Nowell W R."/>
        </authorList>
    </citation>
    <scope>NUCLEOTIDE SEQUENCE</scope>
</reference>
<accession>A0A820PVD8</accession>
<protein>
    <submittedName>
        <fullName evidence="3">Uncharacterized protein</fullName>
    </submittedName>
</protein>
<dbReference type="SUPFAM" id="SSF47986">
    <property type="entry name" value="DEATH domain"/>
    <property type="match status" value="1"/>
</dbReference>
<evidence type="ECO:0000313" key="3">
    <source>
        <dbReference type="EMBL" id="CAF4408624.1"/>
    </source>
</evidence>
<feature type="compositionally biased region" description="Polar residues" evidence="1">
    <location>
        <begin position="411"/>
        <end position="431"/>
    </location>
</feature>
<organism evidence="3 4">
    <name type="scientific">Rotaria socialis</name>
    <dbReference type="NCBI Taxonomy" id="392032"/>
    <lineage>
        <taxon>Eukaryota</taxon>
        <taxon>Metazoa</taxon>
        <taxon>Spiralia</taxon>
        <taxon>Gnathifera</taxon>
        <taxon>Rotifera</taxon>
        <taxon>Eurotatoria</taxon>
        <taxon>Bdelloidea</taxon>
        <taxon>Philodinida</taxon>
        <taxon>Philodinidae</taxon>
        <taxon>Rotaria</taxon>
    </lineage>
</organism>
<dbReference type="Proteomes" id="UP000663851">
    <property type="component" value="Unassembled WGS sequence"/>
</dbReference>